<dbReference type="EMBL" id="JAYFSI010000005">
    <property type="protein sequence ID" value="MEA5362797.1"/>
    <property type="molecule type" value="Genomic_DNA"/>
</dbReference>
<organism evidence="1 2">
    <name type="scientific">Amycolatopsis heterodermiae</name>
    <dbReference type="NCBI Taxonomy" id="3110235"/>
    <lineage>
        <taxon>Bacteria</taxon>
        <taxon>Bacillati</taxon>
        <taxon>Actinomycetota</taxon>
        <taxon>Actinomycetes</taxon>
        <taxon>Pseudonocardiales</taxon>
        <taxon>Pseudonocardiaceae</taxon>
        <taxon>Amycolatopsis</taxon>
    </lineage>
</organism>
<accession>A0ABU5R976</accession>
<proteinExistence type="predicted"/>
<evidence type="ECO:0000313" key="1">
    <source>
        <dbReference type="EMBL" id="MEA5362797.1"/>
    </source>
</evidence>
<gene>
    <name evidence="1" type="ORF">VA596_24900</name>
</gene>
<reference evidence="1 2" key="1">
    <citation type="submission" date="2023-12" db="EMBL/GenBank/DDBJ databases">
        <title>Amycolatopsis sp. V23-08.</title>
        <authorList>
            <person name="Somphong A."/>
        </authorList>
    </citation>
    <scope>NUCLEOTIDE SEQUENCE [LARGE SCALE GENOMIC DNA]</scope>
    <source>
        <strain evidence="1 2">V23-08</strain>
    </source>
</reference>
<evidence type="ECO:0000313" key="2">
    <source>
        <dbReference type="Proteomes" id="UP001304298"/>
    </source>
</evidence>
<keyword evidence="2" id="KW-1185">Reference proteome</keyword>
<dbReference type="Proteomes" id="UP001304298">
    <property type="component" value="Unassembled WGS sequence"/>
</dbReference>
<protein>
    <submittedName>
        <fullName evidence="1">Uncharacterized protein</fullName>
    </submittedName>
</protein>
<dbReference type="RefSeq" id="WP_323330545.1">
    <property type="nucleotide sequence ID" value="NZ_JAYFSI010000005.1"/>
</dbReference>
<sequence>MHPEDALADEVQAAVSAAIGTILKEEDPVKRYQKLGHQLTVYDHVVTRIADEKAQCATDLASKGESFARVAGLLSVGTRSRAQQLVGRGRRQPVIFAFRDQDGEIYGDHHLLATMPHDEARLQFEPADRDLFFAGQQLQVYFGHVHEDTVTPSLYTYTTVDATTGERRVRPTQRVHDILFGIRTDR</sequence>
<comment type="caution">
    <text evidence="1">The sequence shown here is derived from an EMBL/GenBank/DDBJ whole genome shotgun (WGS) entry which is preliminary data.</text>
</comment>
<name>A0ABU5R976_9PSEU</name>